<feature type="domain" description="Protein kinase" evidence="10">
    <location>
        <begin position="7"/>
        <end position="266"/>
    </location>
</feature>
<reference evidence="12" key="1">
    <citation type="submission" date="2022-11" db="UniProtKB">
        <authorList>
            <consortium name="WormBaseParasite"/>
        </authorList>
    </citation>
    <scope>IDENTIFICATION</scope>
</reference>
<keyword evidence="3" id="KW-0723">Serine/threonine-protein kinase</keyword>
<dbReference type="AlphaFoldDB" id="A0A914QNU9"/>
<evidence type="ECO:0000259" key="10">
    <source>
        <dbReference type="PROSITE" id="PS50011"/>
    </source>
</evidence>
<evidence type="ECO:0000256" key="3">
    <source>
        <dbReference type="ARBA" id="ARBA00022527"/>
    </source>
</evidence>
<keyword evidence="5" id="KW-0547">Nucleotide-binding</keyword>
<keyword evidence="11" id="KW-1185">Reference proteome</keyword>
<dbReference type="Pfam" id="PF00069">
    <property type="entry name" value="Pkinase"/>
    <property type="match status" value="1"/>
</dbReference>
<dbReference type="GO" id="GO:0005524">
    <property type="term" value="F:ATP binding"/>
    <property type="evidence" value="ECO:0007669"/>
    <property type="project" value="UniProtKB-KW"/>
</dbReference>
<keyword evidence="4" id="KW-0808">Transferase</keyword>
<accession>A0A914QNU9</accession>
<dbReference type="SUPFAM" id="SSF56112">
    <property type="entry name" value="Protein kinase-like (PK-like)"/>
    <property type="match status" value="1"/>
</dbReference>
<dbReference type="GO" id="GO:0004674">
    <property type="term" value="F:protein serine/threonine kinase activity"/>
    <property type="evidence" value="ECO:0007669"/>
    <property type="project" value="UniProtKB-KW"/>
</dbReference>
<organism evidence="11 12">
    <name type="scientific">Panagrolaimus davidi</name>
    <dbReference type="NCBI Taxonomy" id="227884"/>
    <lineage>
        <taxon>Eukaryota</taxon>
        <taxon>Metazoa</taxon>
        <taxon>Ecdysozoa</taxon>
        <taxon>Nematoda</taxon>
        <taxon>Chromadorea</taxon>
        <taxon>Rhabditida</taxon>
        <taxon>Tylenchina</taxon>
        <taxon>Panagrolaimomorpha</taxon>
        <taxon>Panagrolaimoidea</taxon>
        <taxon>Panagrolaimidae</taxon>
        <taxon>Panagrolaimus</taxon>
    </lineage>
</organism>
<dbReference type="WBParaSite" id="PDA_v2.g5363.t1">
    <property type="protein sequence ID" value="PDA_v2.g5363.t1"/>
    <property type="gene ID" value="PDA_v2.g5363"/>
</dbReference>
<dbReference type="SMART" id="SM00220">
    <property type="entry name" value="S_TKc"/>
    <property type="match status" value="1"/>
</dbReference>
<evidence type="ECO:0000256" key="6">
    <source>
        <dbReference type="ARBA" id="ARBA00022777"/>
    </source>
</evidence>
<evidence type="ECO:0000313" key="12">
    <source>
        <dbReference type="WBParaSite" id="PDA_v2.g5363.t1"/>
    </source>
</evidence>
<keyword evidence="7" id="KW-0067">ATP-binding</keyword>
<dbReference type="Gene3D" id="1.10.510.10">
    <property type="entry name" value="Transferase(Phosphotransferase) domain 1"/>
    <property type="match status" value="1"/>
</dbReference>
<dbReference type="PANTHER" id="PTHR44899:SF3">
    <property type="entry name" value="SERINE_THREONINE-PROTEIN KINASE NEK1"/>
    <property type="match status" value="1"/>
</dbReference>
<name>A0A914QNU9_9BILA</name>
<comment type="similarity">
    <text evidence="1">Belongs to the protein kinase superfamily. NEK Ser/Thr protein kinase family. NIMA subfamily.</text>
</comment>
<evidence type="ECO:0000256" key="1">
    <source>
        <dbReference type="ARBA" id="ARBA00010886"/>
    </source>
</evidence>
<sequence>MERIRDFKLLKFLNQGAQGKCYLYENVKDSLKQKVVLKEIQINNKSDISEEQNKEIEILKRCRHPFIIGLYEHFCENSNLFIVMQYAEGGSLGAEIRQRKTSLPQKYFDESDILMYFTQITMALNYLHSQNVIHCDLKPENILLNGSKKLAKLADFGISKIIEKGKVVKREKVLEGTAYYIPPEIYNGQEYSEKIDIWSLGCILYEMCELKKTFFGACVPSKIIKGEYEKPLRIVDEDLKNIVAGCLRINHEFRPTTVELLKFPSLLLATAKIMCMVHL</sequence>
<evidence type="ECO:0000256" key="4">
    <source>
        <dbReference type="ARBA" id="ARBA00022679"/>
    </source>
</evidence>
<dbReference type="EC" id="2.7.11.1" evidence="2"/>
<dbReference type="InterPro" id="IPR011009">
    <property type="entry name" value="Kinase-like_dom_sf"/>
</dbReference>
<keyword evidence="6" id="KW-0418">Kinase</keyword>
<dbReference type="Proteomes" id="UP000887578">
    <property type="component" value="Unplaced"/>
</dbReference>
<dbReference type="InterPro" id="IPR008271">
    <property type="entry name" value="Ser/Thr_kinase_AS"/>
</dbReference>
<protein>
    <recommendedName>
        <fullName evidence="2">non-specific serine/threonine protein kinase</fullName>
        <ecNumber evidence="2">2.7.11.1</ecNumber>
    </recommendedName>
</protein>
<evidence type="ECO:0000256" key="9">
    <source>
        <dbReference type="ARBA" id="ARBA00048679"/>
    </source>
</evidence>
<dbReference type="PROSITE" id="PS00108">
    <property type="entry name" value="PROTEIN_KINASE_ST"/>
    <property type="match status" value="1"/>
</dbReference>
<dbReference type="InterPro" id="IPR000719">
    <property type="entry name" value="Prot_kinase_dom"/>
</dbReference>
<dbReference type="PROSITE" id="PS50011">
    <property type="entry name" value="PROTEIN_KINASE_DOM"/>
    <property type="match status" value="1"/>
</dbReference>
<evidence type="ECO:0000256" key="5">
    <source>
        <dbReference type="ARBA" id="ARBA00022741"/>
    </source>
</evidence>
<dbReference type="PIRSF" id="PIRSF000654">
    <property type="entry name" value="Integrin-linked_kinase"/>
    <property type="match status" value="1"/>
</dbReference>
<comment type="catalytic activity">
    <reaction evidence="8">
        <text>L-threonyl-[protein] + ATP = O-phospho-L-threonyl-[protein] + ADP + H(+)</text>
        <dbReference type="Rhea" id="RHEA:46608"/>
        <dbReference type="Rhea" id="RHEA-COMP:11060"/>
        <dbReference type="Rhea" id="RHEA-COMP:11605"/>
        <dbReference type="ChEBI" id="CHEBI:15378"/>
        <dbReference type="ChEBI" id="CHEBI:30013"/>
        <dbReference type="ChEBI" id="CHEBI:30616"/>
        <dbReference type="ChEBI" id="CHEBI:61977"/>
        <dbReference type="ChEBI" id="CHEBI:456216"/>
        <dbReference type="EC" id="2.7.11.1"/>
    </reaction>
</comment>
<proteinExistence type="inferred from homology"/>
<evidence type="ECO:0000256" key="8">
    <source>
        <dbReference type="ARBA" id="ARBA00047899"/>
    </source>
</evidence>
<dbReference type="InterPro" id="IPR051131">
    <property type="entry name" value="NEK_Ser/Thr_kinase_NIMA"/>
</dbReference>
<dbReference type="PANTHER" id="PTHR44899">
    <property type="entry name" value="CAMK FAMILY PROTEIN KINASE"/>
    <property type="match status" value="1"/>
</dbReference>
<evidence type="ECO:0000313" key="11">
    <source>
        <dbReference type="Proteomes" id="UP000887578"/>
    </source>
</evidence>
<evidence type="ECO:0000256" key="2">
    <source>
        <dbReference type="ARBA" id="ARBA00012513"/>
    </source>
</evidence>
<comment type="catalytic activity">
    <reaction evidence="9">
        <text>L-seryl-[protein] + ATP = O-phospho-L-seryl-[protein] + ADP + H(+)</text>
        <dbReference type="Rhea" id="RHEA:17989"/>
        <dbReference type="Rhea" id="RHEA-COMP:9863"/>
        <dbReference type="Rhea" id="RHEA-COMP:11604"/>
        <dbReference type="ChEBI" id="CHEBI:15378"/>
        <dbReference type="ChEBI" id="CHEBI:29999"/>
        <dbReference type="ChEBI" id="CHEBI:30616"/>
        <dbReference type="ChEBI" id="CHEBI:83421"/>
        <dbReference type="ChEBI" id="CHEBI:456216"/>
        <dbReference type="EC" id="2.7.11.1"/>
    </reaction>
</comment>
<evidence type="ECO:0000256" key="7">
    <source>
        <dbReference type="ARBA" id="ARBA00022840"/>
    </source>
</evidence>